<keyword evidence="7" id="KW-1185">Reference proteome</keyword>
<dbReference type="InterPro" id="IPR050288">
    <property type="entry name" value="Cellulose_deg_GH3"/>
</dbReference>
<dbReference type="Pfam" id="PF00933">
    <property type="entry name" value="Glyco_hydro_3"/>
    <property type="match status" value="1"/>
</dbReference>
<dbReference type="PANTHER" id="PTHR42715:SF10">
    <property type="entry name" value="BETA-GLUCOSIDASE"/>
    <property type="match status" value="1"/>
</dbReference>
<dbReference type="InterPro" id="IPR002772">
    <property type="entry name" value="Glyco_hydro_3_C"/>
</dbReference>
<proteinExistence type="inferred from homology"/>
<dbReference type="Pfam" id="PF14310">
    <property type="entry name" value="Fn3-like"/>
    <property type="match status" value="1"/>
</dbReference>
<dbReference type="InterPro" id="IPR036881">
    <property type="entry name" value="Glyco_hydro_3_C_sf"/>
</dbReference>
<comment type="caution">
    <text evidence="6">The sequence shown here is derived from an EMBL/GenBank/DDBJ whole genome shotgun (WGS) entry which is preliminary data.</text>
</comment>
<dbReference type="PROSITE" id="PS00775">
    <property type="entry name" value="GLYCOSYL_HYDROL_F3"/>
    <property type="match status" value="1"/>
</dbReference>
<evidence type="ECO:0000256" key="4">
    <source>
        <dbReference type="RuleBase" id="RU361161"/>
    </source>
</evidence>
<keyword evidence="4" id="KW-0326">Glycosidase</keyword>
<evidence type="ECO:0000256" key="2">
    <source>
        <dbReference type="ARBA" id="ARBA00022801"/>
    </source>
</evidence>
<evidence type="ECO:0000256" key="1">
    <source>
        <dbReference type="ARBA" id="ARBA00005336"/>
    </source>
</evidence>
<evidence type="ECO:0000313" key="6">
    <source>
        <dbReference type="EMBL" id="RUR01895.1"/>
    </source>
</evidence>
<keyword evidence="2 4" id="KW-0378">Hydrolase</keyword>
<dbReference type="InterPro" id="IPR013783">
    <property type="entry name" value="Ig-like_fold"/>
</dbReference>
<feature type="domain" description="Fibronectin type III-like" evidence="5">
    <location>
        <begin position="612"/>
        <end position="682"/>
    </location>
</feature>
<dbReference type="InterPro" id="IPR026891">
    <property type="entry name" value="Fn3-like"/>
</dbReference>
<dbReference type="GO" id="GO:0004553">
    <property type="term" value="F:hydrolase activity, hydrolyzing O-glycosyl compounds"/>
    <property type="evidence" value="ECO:0007669"/>
    <property type="project" value="InterPro"/>
</dbReference>
<dbReference type="InterPro" id="IPR001764">
    <property type="entry name" value="Glyco_hydro_3_N"/>
</dbReference>
<dbReference type="SUPFAM" id="SSF52279">
    <property type="entry name" value="Beta-D-glucan exohydrolase, C-terminal domain"/>
    <property type="match status" value="1"/>
</dbReference>
<organism evidence="6 7">
    <name type="scientific">Labedella endophytica</name>
    <dbReference type="NCBI Taxonomy" id="1523160"/>
    <lineage>
        <taxon>Bacteria</taxon>
        <taxon>Bacillati</taxon>
        <taxon>Actinomycetota</taxon>
        <taxon>Actinomycetes</taxon>
        <taxon>Micrococcales</taxon>
        <taxon>Microbacteriaceae</taxon>
        <taxon>Labedella</taxon>
    </lineage>
</organism>
<dbReference type="RefSeq" id="WP_127049885.1">
    <property type="nucleotide sequence ID" value="NZ_RZGZ01000002.1"/>
</dbReference>
<dbReference type="Gene3D" id="3.20.20.300">
    <property type="entry name" value="Glycoside hydrolase, family 3, N-terminal domain"/>
    <property type="match status" value="2"/>
</dbReference>
<keyword evidence="3" id="KW-0119">Carbohydrate metabolism</keyword>
<evidence type="ECO:0000259" key="5">
    <source>
        <dbReference type="SMART" id="SM01217"/>
    </source>
</evidence>
<dbReference type="AlphaFoldDB" id="A0A433JUR1"/>
<dbReference type="Pfam" id="PF01915">
    <property type="entry name" value="Glyco_hydro_3_C"/>
    <property type="match status" value="1"/>
</dbReference>
<dbReference type="Proteomes" id="UP000274909">
    <property type="component" value="Unassembled WGS sequence"/>
</dbReference>
<sequence>MPSIVWFSDGRQGRRREWTETLSHIERLADLTLEEKASLTSGADFWTTKGVDRVGIPSVMLTDGPHGVRKQREGGDHLGLADSVPTTCFPPAVALGSSWDRELVRRVGVALGEEARAESVGVLLGPGINIKRSPLCGRNFEYFSEDPLVSGVMGSALVGGIQSQGVGASLKHFAANNQETDRLRVSADVDERPLREIYLRAFQRVVTEQQPWTVMCSYNRINGVYASEDPWLLTTVLRDEWGFDGLVVSDWGAVNDRVAGVAAGLDLEMPSNGGRTDAQLVAAVRAGELDEAHVTTAARRAIELVDRIVAGADSDATYDVDAHHALAREAAGRSIVLLRNEGDVLPLDPTGAGRVAVIGEFARTPRFQGAGSSLINPTRLDNALDEIRAVAGERVSFAPGFALAGAPDDATGVAAGDADALRADAVSTATGADVVVLFLGLPAEEESEGFDRTHIELPEEQTALLEAVLEVNRNVVVVLSNGGVVRTSGWQDRVPAIIEGWLLGQAGGGAVADVLFGSVNPSGRLTETVPIRLEDSPSHLTFPGEFGHVRYGEDIFVGYRGFDAKGTEVSFPFGHGLSYTTFSYGAVSILEHDGGIRATVDVTNAGSRDGREVVQVYTGVPGSRVARAPRSLSAFTVVEIAAGETVTVTVDVTHDDLAYFHPQVGKWTVEGGEYLVEVGASSRDIRRSATLTLAGDDLDVPLGTDSTVQEWFDHPRGGELLQAAIDSASGSVMSSMLADPETMKMLGSMPLERIASFPGSPLDADGLDALVSAANA</sequence>
<dbReference type="InterPro" id="IPR019800">
    <property type="entry name" value="Glyco_hydro_3_AS"/>
</dbReference>
<dbReference type="EMBL" id="RZGZ01000002">
    <property type="protein sequence ID" value="RUR01895.1"/>
    <property type="molecule type" value="Genomic_DNA"/>
</dbReference>
<name>A0A433JUR1_9MICO</name>
<comment type="similarity">
    <text evidence="1 4">Belongs to the glycosyl hydrolase 3 family.</text>
</comment>
<accession>A0A433JUR1</accession>
<dbReference type="PANTHER" id="PTHR42715">
    <property type="entry name" value="BETA-GLUCOSIDASE"/>
    <property type="match status" value="1"/>
</dbReference>
<dbReference type="Gene3D" id="2.60.40.10">
    <property type="entry name" value="Immunoglobulins"/>
    <property type="match status" value="1"/>
</dbReference>
<dbReference type="SUPFAM" id="SSF51445">
    <property type="entry name" value="(Trans)glycosidases"/>
    <property type="match status" value="1"/>
</dbReference>
<dbReference type="InterPro" id="IPR017853">
    <property type="entry name" value="GH"/>
</dbReference>
<dbReference type="PRINTS" id="PR00133">
    <property type="entry name" value="GLHYDRLASE3"/>
</dbReference>
<evidence type="ECO:0000256" key="3">
    <source>
        <dbReference type="ARBA" id="ARBA00023277"/>
    </source>
</evidence>
<reference evidence="6 7" key="1">
    <citation type="submission" date="2018-12" db="EMBL/GenBank/DDBJ databases">
        <authorList>
            <person name="Li F."/>
        </authorList>
    </citation>
    <scope>NUCLEOTIDE SEQUENCE [LARGE SCALE GENOMIC DNA]</scope>
    <source>
        <strain evidence="6 7">EGI 6500705</strain>
    </source>
</reference>
<dbReference type="GO" id="GO:0005975">
    <property type="term" value="P:carbohydrate metabolic process"/>
    <property type="evidence" value="ECO:0007669"/>
    <property type="project" value="InterPro"/>
</dbReference>
<dbReference type="InterPro" id="IPR036962">
    <property type="entry name" value="Glyco_hydro_3_N_sf"/>
</dbReference>
<dbReference type="OrthoDB" id="3187421at2"/>
<protein>
    <submittedName>
        <fullName evidence="6">Beta-glucosidase</fullName>
    </submittedName>
</protein>
<dbReference type="SMART" id="SM01217">
    <property type="entry name" value="Fn3_like"/>
    <property type="match status" value="1"/>
</dbReference>
<evidence type="ECO:0000313" key="7">
    <source>
        <dbReference type="Proteomes" id="UP000274909"/>
    </source>
</evidence>
<dbReference type="Gene3D" id="3.40.50.1700">
    <property type="entry name" value="Glycoside hydrolase family 3 C-terminal domain"/>
    <property type="match status" value="2"/>
</dbReference>
<gene>
    <name evidence="6" type="ORF">ELQ94_10645</name>
</gene>